<feature type="domain" description="ABC transmembrane type-1" evidence="8">
    <location>
        <begin position="102"/>
        <end position="303"/>
    </location>
</feature>
<dbReference type="PANTHER" id="PTHR43163:SF6">
    <property type="entry name" value="DIPEPTIDE TRANSPORT SYSTEM PERMEASE PROTEIN DPPB-RELATED"/>
    <property type="match status" value="1"/>
</dbReference>
<feature type="transmembrane region" description="Helical" evidence="7">
    <location>
        <begin position="280"/>
        <end position="303"/>
    </location>
</feature>
<feature type="transmembrane region" description="Helical" evidence="7">
    <location>
        <begin position="12"/>
        <end position="31"/>
    </location>
</feature>
<dbReference type="OrthoDB" id="9778910at2"/>
<keyword evidence="2 7" id="KW-0813">Transport</keyword>
<keyword evidence="6 7" id="KW-0472">Membrane</keyword>
<feature type="transmembrane region" description="Helical" evidence="7">
    <location>
        <begin position="176"/>
        <end position="196"/>
    </location>
</feature>
<evidence type="ECO:0000256" key="1">
    <source>
        <dbReference type="ARBA" id="ARBA00004651"/>
    </source>
</evidence>
<proteinExistence type="inferred from homology"/>
<sequence length="317" mass="33924">MFARYISGRVLQAVLVLWAAYTVTFVVLYLLPSDPVQLLLAAGNIDVTQISPDQLAALKHQYGVDQPVYLQYVNQLFEFVRGNFGESITKNVPVAQLLAQRLPSTLVLGASAVLLTIVLGVGTASLAVFAKVGWLRTVLSRLPAIGVSLPPFFVGLLLIQVFAFQLKWFPASGDSGAASVVLPAVMMAIPTAALLAQVLTRSLEDALDEPYVVTARAKGLSRSGIQWRHAFRNAALPALTLLGLLLGSALAEAVVAETIFTRNGIGKLAQESVLQQDVPVVQAIVVIAAALFVSINLIIDLIYPLLDPRIVRGHSVI</sequence>
<evidence type="ECO:0000313" key="9">
    <source>
        <dbReference type="EMBL" id="TIH34871.1"/>
    </source>
</evidence>
<keyword evidence="3" id="KW-1003">Cell membrane</keyword>
<dbReference type="SUPFAM" id="SSF161098">
    <property type="entry name" value="MetI-like"/>
    <property type="match status" value="1"/>
</dbReference>
<dbReference type="AlphaFoldDB" id="A0A4T2BWE3"/>
<keyword evidence="5 7" id="KW-1133">Transmembrane helix</keyword>
<evidence type="ECO:0000256" key="2">
    <source>
        <dbReference type="ARBA" id="ARBA00022448"/>
    </source>
</evidence>
<comment type="similarity">
    <text evidence="7">Belongs to the binding-protein-dependent transport system permease family.</text>
</comment>
<evidence type="ECO:0000256" key="4">
    <source>
        <dbReference type="ARBA" id="ARBA00022692"/>
    </source>
</evidence>
<evidence type="ECO:0000256" key="3">
    <source>
        <dbReference type="ARBA" id="ARBA00022475"/>
    </source>
</evidence>
<gene>
    <name evidence="9" type="ORF">D4765_12085</name>
</gene>
<dbReference type="GO" id="GO:0055085">
    <property type="term" value="P:transmembrane transport"/>
    <property type="evidence" value="ECO:0007669"/>
    <property type="project" value="InterPro"/>
</dbReference>
<evidence type="ECO:0000313" key="10">
    <source>
        <dbReference type="Proteomes" id="UP000306192"/>
    </source>
</evidence>
<dbReference type="InterPro" id="IPR000515">
    <property type="entry name" value="MetI-like"/>
</dbReference>
<reference evidence="9 10" key="1">
    <citation type="journal article" date="2019" name="Microorganisms">
        <title>Systematic Affiliation and Genome Analysis of Subtercola vilae DB165(T) with Particular Emphasis on Cold Adaptation of an Isolate from a High-Altitude Cold Volcano Lake.</title>
        <authorList>
            <person name="Villalobos A.S."/>
            <person name="Wiese J."/>
            <person name="Imhoff J.F."/>
            <person name="Dorador C."/>
            <person name="Keller A."/>
            <person name="Hentschel U."/>
        </authorList>
    </citation>
    <scope>NUCLEOTIDE SEQUENCE [LARGE SCALE GENOMIC DNA]</scope>
    <source>
        <strain evidence="9 10">DB165</strain>
    </source>
</reference>
<evidence type="ECO:0000259" key="8">
    <source>
        <dbReference type="PROSITE" id="PS50928"/>
    </source>
</evidence>
<dbReference type="Pfam" id="PF19300">
    <property type="entry name" value="BPD_transp_1_N"/>
    <property type="match status" value="1"/>
</dbReference>
<keyword evidence="4 7" id="KW-0812">Transmembrane</keyword>
<feature type="transmembrane region" description="Helical" evidence="7">
    <location>
        <begin position="106"/>
        <end position="130"/>
    </location>
</feature>
<organism evidence="9 10">
    <name type="scientific">Subtercola vilae</name>
    <dbReference type="NCBI Taxonomy" id="2056433"/>
    <lineage>
        <taxon>Bacteria</taxon>
        <taxon>Bacillati</taxon>
        <taxon>Actinomycetota</taxon>
        <taxon>Actinomycetes</taxon>
        <taxon>Micrococcales</taxon>
        <taxon>Microbacteriaceae</taxon>
        <taxon>Subtercola</taxon>
    </lineage>
</organism>
<dbReference type="InterPro" id="IPR035906">
    <property type="entry name" value="MetI-like_sf"/>
</dbReference>
<feature type="transmembrane region" description="Helical" evidence="7">
    <location>
        <begin position="238"/>
        <end position="260"/>
    </location>
</feature>
<evidence type="ECO:0000256" key="6">
    <source>
        <dbReference type="ARBA" id="ARBA00023136"/>
    </source>
</evidence>
<dbReference type="PANTHER" id="PTHR43163">
    <property type="entry name" value="DIPEPTIDE TRANSPORT SYSTEM PERMEASE PROTEIN DPPB-RELATED"/>
    <property type="match status" value="1"/>
</dbReference>
<dbReference type="PROSITE" id="PS50928">
    <property type="entry name" value="ABC_TM1"/>
    <property type="match status" value="1"/>
</dbReference>
<evidence type="ECO:0000256" key="7">
    <source>
        <dbReference type="RuleBase" id="RU363032"/>
    </source>
</evidence>
<name>A0A4T2BWE3_9MICO</name>
<evidence type="ECO:0000256" key="5">
    <source>
        <dbReference type="ARBA" id="ARBA00022989"/>
    </source>
</evidence>
<dbReference type="Gene3D" id="1.10.3720.10">
    <property type="entry name" value="MetI-like"/>
    <property type="match status" value="1"/>
</dbReference>
<dbReference type="GO" id="GO:0005886">
    <property type="term" value="C:plasma membrane"/>
    <property type="evidence" value="ECO:0007669"/>
    <property type="project" value="UniProtKB-SubCell"/>
</dbReference>
<dbReference type="RefSeq" id="WP_136642551.1">
    <property type="nucleotide sequence ID" value="NZ_QYRT01000023.1"/>
</dbReference>
<dbReference type="Pfam" id="PF00528">
    <property type="entry name" value="BPD_transp_1"/>
    <property type="match status" value="1"/>
</dbReference>
<comment type="subcellular location">
    <subcellularLocation>
        <location evidence="1 7">Cell membrane</location>
        <topology evidence="1 7">Multi-pass membrane protein</topology>
    </subcellularLocation>
</comment>
<accession>A0A4T2BWE3</accession>
<dbReference type="Proteomes" id="UP000306192">
    <property type="component" value="Unassembled WGS sequence"/>
</dbReference>
<protein>
    <submittedName>
        <fullName evidence="9">ABC transporter permease</fullName>
    </submittedName>
</protein>
<dbReference type="InterPro" id="IPR045621">
    <property type="entry name" value="BPD_transp_1_N"/>
</dbReference>
<dbReference type="EMBL" id="QYRT01000023">
    <property type="protein sequence ID" value="TIH34871.1"/>
    <property type="molecule type" value="Genomic_DNA"/>
</dbReference>
<comment type="caution">
    <text evidence="9">The sequence shown here is derived from an EMBL/GenBank/DDBJ whole genome shotgun (WGS) entry which is preliminary data.</text>
</comment>
<dbReference type="CDD" id="cd06261">
    <property type="entry name" value="TM_PBP2"/>
    <property type="match status" value="1"/>
</dbReference>
<feature type="transmembrane region" description="Helical" evidence="7">
    <location>
        <begin position="142"/>
        <end position="164"/>
    </location>
</feature>
<keyword evidence="10" id="KW-1185">Reference proteome</keyword>